<evidence type="ECO:0000313" key="1">
    <source>
        <dbReference type="EMBL" id="GGO62614.1"/>
    </source>
</evidence>
<sequence length="529" mass="59009">MQDTLNSAIKHFGAALISYSLNIDEMSLMEIAIGAADISPEKRDLLTELTRRLEEERISCAIYDLPSSTVLLRLTEETSSGKRSLFNSWRLAAGGSLPDFTTGDQVIDAFAPIATEMYPLCIARRMEGPFGLIYLTHSLFDNTERPDFERAILGDPSLKRLVGIEERKGRQVKARVKLNTGQSGGIFITELQNSILSAAYIYARMKSGLDVEGFRVALMDIFRLLRDAVEGKPTKIPVWIGFVNIAVPREIIFPWGIVHPYGQPDSFEFVPGDNRPTRGGQHEAALGFVLETSRDYQIEIDYDYLDDSGETQWPASMKKADDALQRACEHTQLTFSLSIDRSPPVACNKTWTLVVDPLAMTVGLSGQMRSSVPIDYHVVQEHEIDTAQEWGDILHSTPSSKVDIALRRLITATTNRTNPVDGFIDAVVAWENLFAGTSQGELSFRICGAMSKLLEVDVEKRLLLHKELTGLYNSRSKVVHGSKELSVEDAAASRDQALDVLLRCLRTLYADYPELLSDPDRSRRIILTH</sequence>
<organism evidence="1 2">
    <name type="scientific">Nonomuraea cavernae</name>
    <dbReference type="NCBI Taxonomy" id="2045107"/>
    <lineage>
        <taxon>Bacteria</taxon>
        <taxon>Bacillati</taxon>
        <taxon>Actinomycetota</taxon>
        <taxon>Actinomycetes</taxon>
        <taxon>Streptosporangiales</taxon>
        <taxon>Streptosporangiaceae</taxon>
        <taxon>Nonomuraea</taxon>
    </lineage>
</organism>
<dbReference type="RefSeq" id="WP_189122482.1">
    <property type="nucleotide sequence ID" value="NZ_BMNH01000001.1"/>
</dbReference>
<keyword evidence="2" id="KW-1185">Reference proteome</keyword>
<dbReference type="EMBL" id="BMNH01000001">
    <property type="protein sequence ID" value="GGO62614.1"/>
    <property type="molecule type" value="Genomic_DNA"/>
</dbReference>
<proteinExistence type="predicted"/>
<reference evidence="1" key="2">
    <citation type="submission" date="2020-09" db="EMBL/GenBank/DDBJ databases">
        <authorList>
            <person name="Sun Q."/>
            <person name="Zhou Y."/>
        </authorList>
    </citation>
    <scope>NUCLEOTIDE SEQUENCE</scope>
    <source>
        <strain evidence="1">CGMCC 4.7368</strain>
    </source>
</reference>
<reference evidence="1" key="1">
    <citation type="journal article" date="2014" name="Int. J. Syst. Evol. Microbiol.">
        <title>Complete genome sequence of Corynebacterium casei LMG S-19264T (=DSM 44701T), isolated from a smear-ripened cheese.</title>
        <authorList>
            <consortium name="US DOE Joint Genome Institute (JGI-PGF)"/>
            <person name="Walter F."/>
            <person name="Albersmeier A."/>
            <person name="Kalinowski J."/>
            <person name="Ruckert C."/>
        </authorList>
    </citation>
    <scope>NUCLEOTIDE SEQUENCE</scope>
    <source>
        <strain evidence="1">CGMCC 4.7368</strain>
    </source>
</reference>
<evidence type="ECO:0008006" key="3">
    <source>
        <dbReference type="Google" id="ProtNLM"/>
    </source>
</evidence>
<accession>A0A918DFW8</accession>
<comment type="caution">
    <text evidence="1">The sequence shown here is derived from an EMBL/GenBank/DDBJ whole genome shotgun (WGS) entry which is preliminary data.</text>
</comment>
<dbReference type="AlphaFoldDB" id="A0A918DFW8"/>
<protein>
    <recommendedName>
        <fullName evidence="3">Apea-like HEPN domain-containing protein</fullName>
    </recommendedName>
</protein>
<name>A0A918DFW8_9ACTN</name>
<evidence type="ECO:0000313" key="2">
    <source>
        <dbReference type="Proteomes" id="UP000646523"/>
    </source>
</evidence>
<gene>
    <name evidence="1" type="ORF">GCM10012289_07690</name>
</gene>
<dbReference type="Proteomes" id="UP000646523">
    <property type="component" value="Unassembled WGS sequence"/>
</dbReference>